<evidence type="ECO:0000313" key="2">
    <source>
        <dbReference type="EMBL" id="RRK34464.1"/>
    </source>
</evidence>
<dbReference type="Proteomes" id="UP000274920">
    <property type="component" value="Unassembled WGS sequence"/>
</dbReference>
<keyword evidence="1" id="KW-0472">Membrane</keyword>
<accession>A0A3R8JRI9</accession>
<keyword evidence="1" id="KW-1133">Transmembrane helix</keyword>
<dbReference type="AlphaFoldDB" id="A0A3R8JRI9"/>
<evidence type="ECO:0000313" key="3">
    <source>
        <dbReference type="Proteomes" id="UP000274920"/>
    </source>
</evidence>
<dbReference type="Gene3D" id="1.20.1250.20">
    <property type="entry name" value="MFS general substrate transporter like domains"/>
    <property type="match status" value="2"/>
</dbReference>
<dbReference type="InterPro" id="IPR039672">
    <property type="entry name" value="MFS_2"/>
</dbReference>
<dbReference type="Pfam" id="PF13347">
    <property type="entry name" value="MFS_2"/>
    <property type="match status" value="1"/>
</dbReference>
<dbReference type="NCBIfam" id="TIGR00792">
    <property type="entry name" value="gph"/>
    <property type="match status" value="1"/>
</dbReference>
<gene>
    <name evidence="2" type="ORF">EBB54_26360</name>
</gene>
<feature type="transmembrane region" description="Helical" evidence="1">
    <location>
        <begin position="404"/>
        <end position="431"/>
    </location>
</feature>
<feature type="transmembrane region" description="Helical" evidence="1">
    <location>
        <begin position="113"/>
        <end position="140"/>
    </location>
</feature>
<dbReference type="GO" id="GO:0006814">
    <property type="term" value="P:sodium ion transport"/>
    <property type="evidence" value="ECO:0007669"/>
    <property type="project" value="InterPro"/>
</dbReference>
<feature type="transmembrane region" description="Helical" evidence="1">
    <location>
        <begin position="85"/>
        <end position="101"/>
    </location>
</feature>
<dbReference type="GO" id="GO:0005886">
    <property type="term" value="C:plasma membrane"/>
    <property type="evidence" value="ECO:0007669"/>
    <property type="project" value="TreeGrafter"/>
</dbReference>
<feature type="transmembrane region" description="Helical" evidence="1">
    <location>
        <begin position="269"/>
        <end position="288"/>
    </location>
</feature>
<dbReference type="CDD" id="cd17332">
    <property type="entry name" value="MFS_MelB_like"/>
    <property type="match status" value="1"/>
</dbReference>
<evidence type="ECO:0000256" key="1">
    <source>
        <dbReference type="SAM" id="Phobius"/>
    </source>
</evidence>
<dbReference type="InterPro" id="IPR036259">
    <property type="entry name" value="MFS_trans_sf"/>
</dbReference>
<feature type="transmembrane region" description="Helical" evidence="1">
    <location>
        <begin position="300"/>
        <end position="317"/>
    </location>
</feature>
<keyword evidence="3" id="KW-1185">Reference proteome</keyword>
<feature type="transmembrane region" description="Helical" evidence="1">
    <location>
        <begin position="377"/>
        <end position="398"/>
    </location>
</feature>
<dbReference type="InterPro" id="IPR001927">
    <property type="entry name" value="Na/Gal_symport"/>
</dbReference>
<protein>
    <submittedName>
        <fullName evidence="2">Sugar (Glycoside-pentoside-Hexuronide) transporter</fullName>
    </submittedName>
</protein>
<comment type="caution">
    <text evidence="2">The sequence shown here is derived from an EMBL/GenBank/DDBJ whole genome shotgun (WGS) entry which is preliminary data.</text>
</comment>
<dbReference type="PANTHER" id="PTHR11328:SF24">
    <property type="entry name" value="MAJOR FACILITATOR SUPERFAMILY (MFS) PROFILE DOMAIN-CONTAINING PROTEIN"/>
    <property type="match status" value="1"/>
</dbReference>
<dbReference type="GO" id="GO:0015293">
    <property type="term" value="F:symporter activity"/>
    <property type="evidence" value="ECO:0007669"/>
    <property type="project" value="InterPro"/>
</dbReference>
<organism evidence="2 3">
    <name type="scientific">Schaedlerella arabinosiphila</name>
    <dbReference type="NCBI Taxonomy" id="2044587"/>
    <lineage>
        <taxon>Bacteria</taxon>
        <taxon>Bacillati</taxon>
        <taxon>Bacillota</taxon>
        <taxon>Clostridia</taxon>
        <taxon>Lachnospirales</taxon>
        <taxon>Lachnospiraceae</taxon>
        <taxon>Schaedlerella</taxon>
    </lineage>
</organism>
<sequence length="457" mass="50201">MNSTKKEKPDYLNFGKYAMGGAGYSMTNMIVLTYLTFFCTDIFGISSLTVAGLMLVTKVIDAVTDPVMGFIADHTRSKKGRYRPYLIYGSPVLGVLIYLLFSAPQLSAAMKVVFIYVVYISYSLAFTVVGIPFTSLVPVLAKDSTERTMVVSWKNVMIQVGRLFITSFALPIVEVFGGGAVGWGRFGALVGVIITLCFWCVAWGLKPYDTIDMAIDKPKVDLRKEVYLIAKNKPLLMLMLAFGTDMIANSTLLAVNMYYFKYVLNRVDLVPITSIALTVTGVLSNLAIPYLTKKAGKKRLYWWGSLLSILPLAILQIKPVVPGSALLVLITLFGLISTVPSALAWAMLPDCVDYAEYITGVNGNGVVSSTFSFMNKLCGAVGSFLASYLLGIFGFVANQEQTETVLFVIVCLRFAVPILGYIASLISMHFYELTDKRNLEIRRALEERAGGKENGYA</sequence>
<feature type="transmembrane region" description="Helical" evidence="1">
    <location>
        <begin position="160"/>
        <end position="180"/>
    </location>
</feature>
<keyword evidence="1" id="KW-0812">Transmembrane</keyword>
<feature type="transmembrane region" description="Helical" evidence="1">
    <location>
        <begin position="235"/>
        <end position="257"/>
    </location>
</feature>
<feature type="transmembrane region" description="Helical" evidence="1">
    <location>
        <begin position="323"/>
        <end position="348"/>
    </location>
</feature>
<dbReference type="EMBL" id="RHJS01000002">
    <property type="protein sequence ID" value="RRK34464.1"/>
    <property type="molecule type" value="Genomic_DNA"/>
</dbReference>
<reference evidence="2" key="1">
    <citation type="submission" date="2018-10" db="EMBL/GenBank/DDBJ databases">
        <title>Schaedlerella arabinophila gen. nov. sp. nov., isolated from the mouse intestinal tract and comparative analysis with the genome of the closely related altered Schaedler flora strain ASF502.</title>
        <authorList>
            <person name="Miyake S."/>
            <person name="Soh M."/>
            <person name="Seedorf H."/>
        </authorList>
    </citation>
    <scope>NUCLEOTIDE SEQUENCE [LARGE SCALE GENOMIC DNA]</scope>
    <source>
        <strain evidence="2">DSM 106076</strain>
    </source>
</reference>
<dbReference type="RefSeq" id="WP_125129584.1">
    <property type="nucleotide sequence ID" value="NZ_RHJS01000002.1"/>
</dbReference>
<dbReference type="PANTHER" id="PTHR11328">
    <property type="entry name" value="MAJOR FACILITATOR SUPERFAMILY DOMAIN-CONTAINING PROTEIN"/>
    <property type="match status" value="1"/>
</dbReference>
<dbReference type="SUPFAM" id="SSF103473">
    <property type="entry name" value="MFS general substrate transporter"/>
    <property type="match status" value="1"/>
</dbReference>
<dbReference type="GO" id="GO:0008643">
    <property type="term" value="P:carbohydrate transport"/>
    <property type="evidence" value="ECO:0007669"/>
    <property type="project" value="InterPro"/>
</dbReference>
<feature type="transmembrane region" description="Helical" evidence="1">
    <location>
        <begin position="186"/>
        <end position="205"/>
    </location>
</feature>
<name>A0A3R8JRI9_9FIRM</name>
<proteinExistence type="predicted"/>